<reference evidence="1 2" key="1">
    <citation type="journal article" date="2018" name="Int. J. Syst. Evol. Microbiol.">
        <title>Epidermidibacterium keratini gen. nov., sp. nov., a member of the family Sporichthyaceae, isolated from keratin epidermis.</title>
        <authorList>
            <person name="Lee D.G."/>
            <person name="Trujillo M.E."/>
            <person name="Kang S."/>
            <person name="Nam J.J."/>
            <person name="Kim Y.J."/>
        </authorList>
    </citation>
    <scope>NUCLEOTIDE SEQUENCE [LARGE SCALE GENOMIC DNA]</scope>
    <source>
        <strain evidence="1 2">EPI-7</strain>
    </source>
</reference>
<evidence type="ECO:0000313" key="1">
    <source>
        <dbReference type="EMBL" id="QHB99124.1"/>
    </source>
</evidence>
<accession>A0A7L4YHZ5</accession>
<protein>
    <submittedName>
        <fullName evidence="1">Uncharacterized protein</fullName>
    </submittedName>
</protein>
<dbReference type="InParanoid" id="A0A7L4YHZ5"/>
<evidence type="ECO:0000313" key="2">
    <source>
        <dbReference type="Proteomes" id="UP000463857"/>
    </source>
</evidence>
<dbReference type="EMBL" id="CP047156">
    <property type="protein sequence ID" value="QHB99124.1"/>
    <property type="molecule type" value="Genomic_DNA"/>
</dbReference>
<dbReference type="KEGG" id="eke:EK0264_01675"/>
<name>A0A7L4YHZ5_9ACTN</name>
<dbReference type="Proteomes" id="UP000463857">
    <property type="component" value="Chromosome"/>
</dbReference>
<dbReference type="InterPro" id="IPR049249">
    <property type="entry name" value="DUF6882"/>
</dbReference>
<dbReference type="AlphaFoldDB" id="A0A7L4YHZ5"/>
<gene>
    <name evidence="1" type="ORF">EK0264_01675</name>
</gene>
<dbReference type="OrthoDB" id="7859927at2"/>
<proteinExistence type="predicted"/>
<dbReference type="RefSeq" id="WP_159542292.1">
    <property type="nucleotide sequence ID" value="NZ_CP047156.1"/>
</dbReference>
<organism evidence="1 2">
    <name type="scientific">Epidermidibacterium keratini</name>
    <dbReference type="NCBI Taxonomy" id="1891644"/>
    <lineage>
        <taxon>Bacteria</taxon>
        <taxon>Bacillati</taxon>
        <taxon>Actinomycetota</taxon>
        <taxon>Actinomycetes</taxon>
        <taxon>Sporichthyales</taxon>
        <taxon>Sporichthyaceae</taxon>
        <taxon>Epidermidibacterium</taxon>
    </lineage>
</organism>
<dbReference type="Pfam" id="PF21813">
    <property type="entry name" value="DUF6882"/>
    <property type="match status" value="1"/>
</dbReference>
<keyword evidence="2" id="KW-1185">Reference proteome</keyword>
<sequence>MTSPLGLQQPTLDVIAAAYAAVVLERQDAFEALAGGASWDADLAAARLQIGERTLRIALLGSASDADGSWLWAWDNPTFGPDHPATRPLRALVEVGREHDIPELVRPVVPLSSLSDPGDGPAMTIVTAASGLLGAGGYWPAPYDGGIAYLAVLDRALPAPTPDALALAELMQRAITAYPHDNRLTVETYLGVHGLSARVEASTVVAELGGREARFEFDATDRLTALEVSE</sequence>